<organism evidence="2 3">
    <name type="scientific">Monilinia fructicola</name>
    <name type="common">Brown rot fungus</name>
    <name type="synonym">Ciboria fructicola</name>
    <dbReference type="NCBI Taxonomy" id="38448"/>
    <lineage>
        <taxon>Eukaryota</taxon>
        <taxon>Fungi</taxon>
        <taxon>Dikarya</taxon>
        <taxon>Ascomycota</taxon>
        <taxon>Pezizomycotina</taxon>
        <taxon>Leotiomycetes</taxon>
        <taxon>Helotiales</taxon>
        <taxon>Sclerotiniaceae</taxon>
        <taxon>Monilinia</taxon>
    </lineage>
</organism>
<keyword evidence="3" id="KW-1185">Reference proteome</keyword>
<feature type="compositionally biased region" description="Basic residues" evidence="1">
    <location>
        <begin position="9"/>
        <end position="59"/>
    </location>
</feature>
<accession>A0A5M9K058</accession>
<name>A0A5M9K058_MONFR</name>
<dbReference type="AlphaFoldDB" id="A0A5M9K058"/>
<proteinExistence type="predicted"/>
<evidence type="ECO:0000313" key="3">
    <source>
        <dbReference type="Proteomes" id="UP000322873"/>
    </source>
</evidence>
<sequence length="130" mass="14163">MIHSTPTKKQSKAKQSKAKQSKAKQSKAKQSKAKQSKAKQSKAKQSKAKQSKAKSKAKQNKNVNKSTPLASGKFHHPSISALLLVKNFTVWTGEEVHQVRGLSINKARLSTAITEFGHGPDDALRLHALA</sequence>
<comment type="caution">
    <text evidence="2">The sequence shown here is derived from an EMBL/GenBank/DDBJ whole genome shotgun (WGS) entry which is preliminary data.</text>
</comment>
<evidence type="ECO:0000313" key="2">
    <source>
        <dbReference type="EMBL" id="KAA8574153.1"/>
    </source>
</evidence>
<reference evidence="2 3" key="1">
    <citation type="submission" date="2019-06" db="EMBL/GenBank/DDBJ databases">
        <title>Genome Sequence of the Brown Rot Fungal Pathogen Monilinia fructicola.</title>
        <authorList>
            <person name="De Miccolis Angelini R.M."/>
            <person name="Landi L."/>
            <person name="Abate D."/>
            <person name="Pollastro S."/>
            <person name="Romanazzi G."/>
            <person name="Faretra F."/>
        </authorList>
    </citation>
    <scope>NUCLEOTIDE SEQUENCE [LARGE SCALE GENOMIC DNA]</scope>
    <source>
        <strain evidence="2 3">Mfrc123</strain>
    </source>
</reference>
<dbReference type="EMBL" id="VICG01000003">
    <property type="protein sequence ID" value="KAA8574153.1"/>
    <property type="molecule type" value="Genomic_DNA"/>
</dbReference>
<gene>
    <name evidence="2" type="ORF">EYC84_005668</name>
</gene>
<feature type="compositionally biased region" description="Polar residues" evidence="1">
    <location>
        <begin position="60"/>
        <end position="69"/>
    </location>
</feature>
<dbReference type="Proteomes" id="UP000322873">
    <property type="component" value="Unassembled WGS sequence"/>
</dbReference>
<evidence type="ECO:0000256" key="1">
    <source>
        <dbReference type="SAM" id="MobiDB-lite"/>
    </source>
</evidence>
<protein>
    <submittedName>
        <fullName evidence="2">Uncharacterized protein</fullName>
    </submittedName>
</protein>
<feature type="region of interest" description="Disordered" evidence="1">
    <location>
        <begin position="1"/>
        <end position="75"/>
    </location>
</feature>